<protein>
    <submittedName>
        <fullName evidence="2">Uncharacterized protein</fullName>
    </submittedName>
</protein>
<accession>A0ABD6ALK6</accession>
<comment type="caution">
    <text evidence="2">The sequence shown here is derived from an EMBL/GenBank/DDBJ whole genome shotgun (WGS) entry which is preliminary data.</text>
</comment>
<dbReference type="Pfam" id="PF24336">
    <property type="entry name" value="DUF7504"/>
    <property type="match status" value="1"/>
</dbReference>
<dbReference type="RefSeq" id="WP_256408880.1">
    <property type="nucleotide sequence ID" value="NZ_JANHDN010000003.1"/>
</dbReference>
<dbReference type="Proteomes" id="UP001596545">
    <property type="component" value="Unassembled WGS sequence"/>
</dbReference>
<reference evidence="2 3" key="1">
    <citation type="journal article" date="2019" name="Int. J. Syst. Evol. Microbiol.">
        <title>The Global Catalogue of Microorganisms (GCM) 10K type strain sequencing project: providing services to taxonomists for standard genome sequencing and annotation.</title>
        <authorList>
            <consortium name="The Broad Institute Genomics Platform"/>
            <consortium name="The Broad Institute Genome Sequencing Center for Infectious Disease"/>
            <person name="Wu L."/>
            <person name="Ma J."/>
        </authorList>
    </citation>
    <scope>NUCLEOTIDE SEQUENCE [LARGE SCALE GENOMIC DNA]</scope>
    <source>
        <strain evidence="2 3">CGMCC 1.12554</strain>
    </source>
</reference>
<sequence length="133" mass="13951">MSLPGRDLDDVLIVGPAFSGRRRLFHRLLAARPGRPVLVSTRQPASRVRDAHRRTVDGDPAEPVVVDCVANAVGRAGDGGDATGYAQDPGNLTSIGTTFVDLAEDRDEDALAVGVTTVSPLLMYRGQGDCPGA</sequence>
<keyword evidence="3" id="KW-1185">Reference proteome</keyword>
<name>A0ABD6ALK6_9EURY</name>
<gene>
    <name evidence="2" type="ORF">ACFQMF_09625</name>
</gene>
<organism evidence="2 3">
    <name type="scientific">Halorubrum rutilum</name>
    <dbReference type="NCBI Taxonomy" id="1364933"/>
    <lineage>
        <taxon>Archaea</taxon>
        <taxon>Methanobacteriati</taxon>
        <taxon>Methanobacteriota</taxon>
        <taxon>Stenosarchaea group</taxon>
        <taxon>Halobacteria</taxon>
        <taxon>Halobacteriales</taxon>
        <taxon>Haloferacaceae</taxon>
        <taxon>Halorubrum</taxon>
    </lineage>
</organism>
<dbReference type="EMBL" id="JBHTBL010000008">
    <property type="protein sequence ID" value="MFC7324838.1"/>
    <property type="molecule type" value="Genomic_DNA"/>
</dbReference>
<evidence type="ECO:0000313" key="2">
    <source>
        <dbReference type="EMBL" id="MFC7324838.1"/>
    </source>
</evidence>
<feature type="region of interest" description="Disordered" evidence="1">
    <location>
        <begin position="40"/>
        <end position="59"/>
    </location>
</feature>
<proteinExistence type="predicted"/>
<feature type="compositionally biased region" description="Basic and acidic residues" evidence="1">
    <location>
        <begin position="47"/>
        <end position="57"/>
    </location>
</feature>
<evidence type="ECO:0000256" key="1">
    <source>
        <dbReference type="SAM" id="MobiDB-lite"/>
    </source>
</evidence>
<dbReference type="AlphaFoldDB" id="A0ABD6ALK6"/>
<evidence type="ECO:0000313" key="3">
    <source>
        <dbReference type="Proteomes" id="UP001596545"/>
    </source>
</evidence>
<dbReference type="InterPro" id="IPR055927">
    <property type="entry name" value="DUF7504"/>
</dbReference>